<keyword evidence="4" id="KW-1185">Reference proteome</keyword>
<dbReference type="InterPro" id="IPR043129">
    <property type="entry name" value="ATPase_NBD"/>
</dbReference>
<protein>
    <submittedName>
        <fullName evidence="3">Signal peptide protein</fullName>
    </submittedName>
</protein>
<organism evidence="3 4">
    <name type="scientific">Mycolicibacterium phlei DSM 43239 = CCUG 21000</name>
    <dbReference type="NCBI Taxonomy" id="1226750"/>
    <lineage>
        <taxon>Bacteria</taxon>
        <taxon>Bacillati</taxon>
        <taxon>Actinomycetota</taxon>
        <taxon>Actinomycetes</taxon>
        <taxon>Mycobacteriales</taxon>
        <taxon>Mycobacteriaceae</taxon>
        <taxon>Mycolicibacterium</taxon>
    </lineage>
</organism>
<feature type="compositionally biased region" description="Low complexity" evidence="1">
    <location>
        <begin position="337"/>
        <end position="349"/>
    </location>
</feature>
<feature type="compositionally biased region" description="Pro residues" evidence="1">
    <location>
        <begin position="311"/>
        <end position="326"/>
    </location>
</feature>
<evidence type="ECO:0000256" key="1">
    <source>
        <dbReference type="SAM" id="MobiDB-lite"/>
    </source>
</evidence>
<reference evidence="3 4" key="1">
    <citation type="submission" date="2012-10" db="EMBL/GenBank/DDBJ databases">
        <title>The draft sequence of the Mycobacterium pheli genome.</title>
        <authorList>
            <person name="Pettersson B.M.F."/>
            <person name="Das S."/>
            <person name="Dasgupta S."/>
            <person name="Bhattacharya A."/>
            <person name="Kirsebom L.A."/>
        </authorList>
    </citation>
    <scope>NUCLEOTIDE SEQUENCE [LARGE SCALE GENOMIC DNA]</scope>
    <source>
        <strain evidence="3 4">CCUG 21000</strain>
    </source>
</reference>
<dbReference type="GeneID" id="74302801"/>
<evidence type="ECO:0000313" key="4">
    <source>
        <dbReference type="Proteomes" id="UP000325690"/>
    </source>
</evidence>
<dbReference type="InterPro" id="IPR055583">
    <property type="entry name" value="DUF7159"/>
</dbReference>
<dbReference type="AlphaFoldDB" id="A0A5N5USB8"/>
<feature type="domain" description="DUF7159" evidence="2">
    <location>
        <begin position="2"/>
        <end position="221"/>
    </location>
</feature>
<evidence type="ECO:0000259" key="2">
    <source>
        <dbReference type="Pfam" id="PF23717"/>
    </source>
</evidence>
<dbReference type="Pfam" id="PF23717">
    <property type="entry name" value="DUF7159"/>
    <property type="match status" value="1"/>
</dbReference>
<feature type="compositionally biased region" description="Low complexity" evidence="1">
    <location>
        <begin position="285"/>
        <end position="310"/>
    </location>
</feature>
<proteinExistence type="predicted"/>
<evidence type="ECO:0000313" key="3">
    <source>
        <dbReference type="EMBL" id="KAB7752501.1"/>
    </source>
</evidence>
<dbReference type="Gene3D" id="3.30.420.40">
    <property type="match status" value="1"/>
</dbReference>
<accession>A0A5N5USB8</accession>
<dbReference type="EMBL" id="ANBP01000044">
    <property type="protein sequence ID" value="KAB7752501.1"/>
    <property type="molecule type" value="Genomic_DNA"/>
</dbReference>
<name>A0A5N5USB8_MYCPH</name>
<feature type="compositionally biased region" description="Pro residues" evidence="1">
    <location>
        <begin position="364"/>
        <end position="374"/>
    </location>
</feature>
<dbReference type="SUPFAM" id="SSF53067">
    <property type="entry name" value="Actin-like ATPase domain"/>
    <property type="match status" value="1"/>
</dbReference>
<feature type="compositionally biased region" description="Pro residues" evidence="1">
    <location>
        <begin position="401"/>
        <end position="464"/>
    </location>
</feature>
<dbReference type="RefSeq" id="WP_181881977.1">
    <property type="nucleotide sequence ID" value="NZ_ANBO01000043.1"/>
</dbReference>
<sequence length="464" mass="47046">MDAVLGMSVTSSAVGLVLVEGQDADGGTVDRNAIYPRRRSTPQQIADEAAAAVLRSETLAAAQGHRLRTIGVTWSDDADAAATLLLRALTDCGFDSVVPVRMPEASEALAWGVADVIGCDVTAVCVVESGTIIALVVNTAEGAVLTAVNQSIVSEEGLVRWLGAVFARADWRPEALVLVGSGSGLDALMPRLEDVLAVPVFSPAEAEFAMARGAALAAAHSGTPPAPGPDAHVFPPARHRTRQPALAAPLAMLTAGTVTFVASVSAAISLQLAPGRDTTLPEPAPAAKSSPDVAAAAPRPAAAPPRAVVAEPPPEVVMPADPPEAPPVEEIAEEAVDPVPELGADLLAPPELPPPAEPGLTPEGLPPEALPPGALPAEPETPQRRGLLQRIRDRLSDLGPDPAPPPAVDPAQLPPPDPALAPPPDSLPAAPAPAPAPAPAQVPDSPPPDEIIPPPPDEPLIPPG</sequence>
<feature type="region of interest" description="Disordered" evidence="1">
    <location>
        <begin position="279"/>
        <end position="464"/>
    </location>
</feature>
<dbReference type="Proteomes" id="UP000325690">
    <property type="component" value="Unassembled WGS sequence"/>
</dbReference>
<gene>
    <name evidence="3" type="ORF">MPHL21000_21260</name>
</gene>
<comment type="caution">
    <text evidence="3">The sequence shown here is derived from an EMBL/GenBank/DDBJ whole genome shotgun (WGS) entry which is preliminary data.</text>
</comment>